<organism evidence="9">
    <name type="scientific">Rotaria sordida</name>
    <dbReference type="NCBI Taxonomy" id="392033"/>
    <lineage>
        <taxon>Eukaryota</taxon>
        <taxon>Metazoa</taxon>
        <taxon>Spiralia</taxon>
        <taxon>Gnathifera</taxon>
        <taxon>Rotifera</taxon>
        <taxon>Eurotatoria</taxon>
        <taxon>Bdelloidea</taxon>
        <taxon>Philodinida</taxon>
        <taxon>Philodinidae</taxon>
        <taxon>Rotaria</taxon>
    </lineage>
</organism>
<feature type="region of interest" description="Disordered" evidence="7">
    <location>
        <begin position="1116"/>
        <end position="1144"/>
    </location>
</feature>
<keyword evidence="4" id="KW-1015">Disulfide bond</keyword>
<dbReference type="InterPro" id="IPR009003">
    <property type="entry name" value="Peptidase_S1_PA"/>
</dbReference>
<evidence type="ECO:0000256" key="1">
    <source>
        <dbReference type="ARBA" id="ARBA00004613"/>
    </source>
</evidence>
<dbReference type="PRINTS" id="PR00722">
    <property type="entry name" value="CHYMOTRYPSIN"/>
</dbReference>
<sequence length="1221" mass="139777">MNIATSDCLSDDKTTYICDRKFSCGCSSDLTIRGRIFGGENVLSYSWGWIVSLYRSNIFFCSGSLISSNLILTAAHCIQPELLKLSQITIIAGSNTLSNRDGQGQLRHIYEVFIHPDFENKLKLNDIAIIRLSKPFDMSNSRLAIVCLPNAITAELITKLEYPIPGTTLVVIGWGITEYSRMYPSTILQQVTVKAVASTSSDCTTSTREMVNVTVHFCAGVPGGGKDACLGDSGGPIMAFVDNRWQIVGLISNGYGCALPGHSGIYTRVAYYIPFIETIKNQNQTIYSSVIAKHIGQSISPQYNYNGNTENGSSDVVVDENNLDENQRLVVINESQPLTRCSVLYLGAAIPLLDKHGIDSIQEPLSKRYPVDGKEFIQGIEIWLSIDENGLQIQYASDPSLMIYYPIRSLVYCASVRRIIRTTIGEEFQNGLRFVPLDYPEVNYTDNSRNPPLFAVIFQRTRHLPVYECHCFVVKSTQDALDLVQACNDAYAATDLQQDCSKVPLYFKINDDGSNIQETDDEIYIVPALNEEKTIDYQVNNKCAGFFYTTNKISINSWQLWHLPKHDSYRPSSRLSSGSLSSISYREVRQRRRTSIQSNSDTQVSLFEFQSKPINNSTKESLEPSAIDPYAPDPNVVRVERIKDINTGRDVFVRFLRSIPEDFEQPSPNQKPSYDFHIDFNNEYQSVGELSNEMKHLVIDDERSEKSVTTDDSDFKQPTTIDDEHLTNTITIDDEHSEILTTIDDENFTKSDVSDHEHSEDSTIIDDGHFTKSIINDYEHSKQPITIDDEHLKKSDVRDYGHSEKPVIIDDQHFKKSDISDNGHPKKPATIDHQHLKKSSKDDYGHFEKSITIDYGQFERSTKRDYGHFKNLNPINNGRFEKSGFSNYEHSEKPATIDYGYFEKSAPSDYGYFKKLGKNDSRHFEKSATIDYGHLKRSDKRDYRHSEKPITIDYEHFKRPHKSDYRHSEQSATIDYGHSKRSNKSDYQHSKRSSKSDYQHSKRSNKSDYQHSEKPITIDYEYSKKLGKNDYGHSKRSDKSDYRHFKKPTTIDYGRSKKPAIIAGEYIEKLGISDYGHYEKTLSIDYGHLRKPSKSNHRHVEKSGAIDNMPQFITTDHQRKKSKKRHKKHRHHSYEGTHEVFEDHHKKKHSHKTHKGHRHKHHEVMNLSAPALLQQQFPTQSFSTGYSYESRSRYDTSFVFPTLPLPYQSNVIDETSPYRLF</sequence>
<proteinExistence type="predicted"/>
<dbReference type="InterPro" id="IPR001254">
    <property type="entry name" value="Trypsin_dom"/>
</dbReference>
<dbReference type="InterPro" id="IPR033116">
    <property type="entry name" value="TRYPSIN_SER"/>
</dbReference>
<evidence type="ECO:0000256" key="5">
    <source>
        <dbReference type="ARBA" id="ARBA00023180"/>
    </source>
</evidence>
<gene>
    <name evidence="9" type="ORF">RFH988_LOCUS27436</name>
</gene>
<evidence type="ECO:0000256" key="2">
    <source>
        <dbReference type="ARBA" id="ARBA00022525"/>
    </source>
</evidence>
<comment type="subcellular location">
    <subcellularLocation>
        <location evidence="1">Secreted</location>
    </subcellularLocation>
</comment>
<dbReference type="GO" id="GO:0004252">
    <property type="term" value="F:serine-type endopeptidase activity"/>
    <property type="evidence" value="ECO:0007669"/>
    <property type="project" value="InterPro"/>
</dbReference>
<dbReference type="SUPFAM" id="SSF50729">
    <property type="entry name" value="PH domain-like"/>
    <property type="match status" value="1"/>
</dbReference>
<dbReference type="InterPro" id="IPR043504">
    <property type="entry name" value="Peptidase_S1_PA_chymotrypsin"/>
</dbReference>
<dbReference type="SMART" id="SM00020">
    <property type="entry name" value="Tryp_SPc"/>
    <property type="match status" value="1"/>
</dbReference>
<keyword evidence="6" id="KW-0378">Hydrolase</keyword>
<dbReference type="PANTHER" id="PTHR24252:SF7">
    <property type="entry name" value="HYALIN"/>
    <property type="match status" value="1"/>
</dbReference>
<feature type="compositionally biased region" description="Basic and acidic residues" evidence="7">
    <location>
        <begin position="952"/>
        <end position="969"/>
    </location>
</feature>
<feature type="domain" description="Peptidase S1" evidence="8">
    <location>
        <begin position="36"/>
        <end position="281"/>
    </location>
</feature>
<dbReference type="CDD" id="cd00190">
    <property type="entry name" value="Tryp_SPc"/>
    <property type="match status" value="1"/>
</dbReference>
<evidence type="ECO:0000256" key="3">
    <source>
        <dbReference type="ARBA" id="ARBA00022729"/>
    </source>
</evidence>
<keyword evidence="3" id="KW-0732">Signal</keyword>
<dbReference type="Proteomes" id="UP000663882">
    <property type="component" value="Unassembled WGS sequence"/>
</dbReference>
<comment type="caution">
    <text evidence="9">The sequence shown here is derived from an EMBL/GenBank/DDBJ whole genome shotgun (WGS) entry which is preliminary data.</text>
</comment>
<keyword evidence="6" id="KW-0720">Serine protease</keyword>
<dbReference type="FunFam" id="2.40.10.10:FF:000068">
    <property type="entry name" value="transmembrane protease serine 2"/>
    <property type="match status" value="1"/>
</dbReference>
<dbReference type="GO" id="GO:0006508">
    <property type="term" value="P:proteolysis"/>
    <property type="evidence" value="ECO:0007669"/>
    <property type="project" value="UniProtKB-KW"/>
</dbReference>
<feature type="region of interest" description="Disordered" evidence="7">
    <location>
        <begin position="952"/>
        <end position="1016"/>
    </location>
</feature>
<dbReference type="InterPro" id="IPR001314">
    <property type="entry name" value="Peptidase_S1A"/>
</dbReference>
<dbReference type="AlphaFoldDB" id="A0A815AFT7"/>
<dbReference type="InterPro" id="IPR018114">
    <property type="entry name" value="TRYPSIN_HIS"/>
</dbReference>
<feature type="compositionally biased region" description="Basic and acidic residues" evidence="7">
    <location>
        <begin position="983"/>
        <end position="1016"/>
    </location>
</feature>
<feature type="compositionally biased region" description="Basic and acidic residues" evidence="7">
    <location>
        <begin position="1133"/>
        <end position="1144"/>
    </location>
</feature>
<feature type="compositionally biased region" description="Basic residues" evidence="7">
    <location>
        <begin position="1118"/>
        <end position="1132"/>
    </location>
</feature>
<dbReference type="Pfam" id="PF00089">
    <property type="entry name" value="Trypsin"/>
    <property type="match status" value="1"/>
</dbReference>
<feature type="region of interest" description="Disordered" evidence="7">
    <location>
        <begin position="816"/>
        <end position="838"/>
    </location>
</feature>
<accession>A0A815AFT7</accession>
<dbReference type="FunFam" id="2.40.10.10:FF:000054">
    <property type="entry name" value="Complement C1r subcomponent"/>
    <property type="match status" value="1"/>
</dbReference>
<keyword evidence="6" id="KW-0645">Protease</keyword>
<evidence type="ECO:0000313" key="9">
    <source>
        <dbReference type="EMBL" id="CAF1256225.1"/>
    </source>
</evidence>
<dbReference type="PROSITE" id="PS00134">
    <property type="entry name" value="TRYPSIN_HIS"/>
    <property type="match status" value="1"/>
</dbReference>
<evidence type="ECO:0000256" key="7">
    <source>
        <dbReference type="SAM" id="MobiDB-lite"/>
    </source>
</evidence>
<keyword evidence="2" id="KW-0964">Secreted</keyword>
<keyword evidence="5" id="KW-0325">Glycoprotein</keyword>
<dbReference type="EMBL" id="CAJNOO010002315">
    <property type="protein sequence ID" value="CAF1256225.1"/>
    <property type="molecule type" value="Genomic_DNA"/>
</dbReference>
<dbReference type="GO" id="GO:0005576">
    <property type="term" value="C:extracellular region"/>
    <property type="evidence" value="ECO:0007669"/>
    <property type="project" value="UniProtKB-SubCell"/>
</dbReference>
<dbReference type="SUPFAM" id="SSF50494">
    <property type="entry name" value="Trypsin-like serine proteases"/>
    <property type="match status" value="1"/>
</dbReference>
<protein>
    <recommendedName>
        <fullName evidence="8">Peptidase S1 domain-containing protein</fullName>
    </recommendedName>
</protein>
<name>A0A815AFT7_9BILA</name>
<dbReference type="OrthoDB" id="10007483at2759"/>
<evidence type="ECO:0000259" key="8">
    <source>
        <dbReference type="PROSITE" id="PS50240"/>
    </source>
</evidence>
<evidence type="ECO:0000256" key="4">
    <source>
        <dbReference type="ARBA" id="ARBA00023157"/>
    </source>
</evidence>
<dbReference type="PROSITE" id="PS50240">
    <property type="entry name" value="TRYPSIN_DOM"/>
    <property type="match status" value="1"/>
</dbReference>
<dbReference type="PANTHER" id="PTHR24252">
    <property type="entry name" value="ACROSIN-RELATED"/>
    <property type="match status" value="1"/>
</dbReference>
<reference evidence="9" key="1">
    <citation type="submission" date="2021-02" db="EMBL/GenBank/DDBJ databases">
        <authorList>
            <person name="Nowell W R."/>
        </authorList>
    </citation>
    <scope>NUCLEOTIDE SEQUENCE</scope>
</reference>
<dbReference type="Gene3D" id="2.40.10.10">
    <property type="entry name" value="Trypsin-like serine proteases"/>
    <property type="match status" value="1"/>
</dbReference>
<evidence type="ECO:0000256" key="6">
    <source>
        <dbReference type="RuleBase" id="RU363034"/>
    </source>
</evidence>
<dbReference type="PROSITE" id="PS00135">
    <property type="entry name" value="TRYPSIN_SER"/>
    <property type="match status" value="1"/>
</dbReference>